<keyword evidence="1" id="KW-0812">Transmembrane</keyword>
<dbReference type="InterPro" id="IPR052956">
    <property type="entry name" value="Mesenchyme-surface_protein"/>
</dbReference>
<evidence type="ECO:0000256" key="1">
    <source>
        <dbReference type="SAM" id="Phobius"/>
    </source>
</evidence>
<dbReference type="NCBIfam" id="NF038117">
    <property type="entry name" value="choice_anch_I"/>
    <property type="match status" value="1"/>
</dbReference>
<feature type="signal peptide" evidence="2">
    <location>
        <begin position="1"/>
        <end position="26"/>
    </location>
</feature>
<evidence type="ECO:0000259" key="3">
    <source>
        <dbReference type="Pfam" id="PF22494"/>
    </source>
</evidence>
<gene>
    <name evidence="4" type="ORF">COCCU_09255</name>
</gene>
<keyword evidence="1" id="KW-1133">Transmembrane helix</keyword>
<accession>A0A6B8W930</accession>
<dbReference type="InterPro" id="IPR015943">
    <property type="entry name" value="WD40/YVTN_repeat-like_dom_sf"/>
</dbReference>
<feature type="transmembrane region" description="Helical" evidence="1">
    <location>
        <begin position="586"/>
        <end position="607"/>
    </location>
</feature>
<dbReference type="Proteomes" id="UP000424462">
    <property type="component" value="Chromosome"/>
</dbReference>
<organism evidence="4 5">
    <name type="scientific">Corynebacterium occultum</name>
    <dbReference type="NCBI Taxonomy" id="2675219"/>
    <lineage>
        <taxon>Bacteria</taxon>
        <taxon>Bacillati</taxon>
        <taxon>Actinomycetota</taxon>
        <taxon>Actinomycetes</taxon>
        <taxon>Mycobacteriales</taxon>
        <taxon>Corynebacteriaceae</taxon>
        <taxon>Corynebacterium</taxon>
    </lineage>
</organism>
<evidence type="ECO:0000256" key="2">
    <source>
        <dbReference type="SAM" id="SignalP"/>
    </source>
</evidence>
<dbReference type="KEGG" id="cok:COCCU_09255"/>
<dbReference type="RefSeq" id="WP_156231223.1">
    <property type="nucleotide sequence ID" value="NZ_CP046455.1"/>
</dbReference>
<dbReference type="PANTHER" id="PTHR46928:SF1">
    <property type="entry name" value="MESENCHYME-SPECIFIC CELL SURFACE GLYCOPROTEIN"/>
    <property type="match status" value="1"/>
</dbReference>
<keyword evidence="2" id="KW-0732">Signal</keyword>
<keyword evidence="1" id="KW-0472">Membrane</keyword>
<dbReference type="AlphaFoldDB" id="A0A6B8W930"/>
<evidence type="ECO:0000313" key="4">
    <source>
        <dbReference type="EMBL" id="QGU07775.1"/>
    </source>
</evidence>
<reference evidence="4 5" key="1">
    <citation type="submission" date="2019-11" db="EMBL/GenBank/DDBJ databases">
        <title>Complete genome sequence of Corynebacterium kalinowskii 1959, a novel Corynebacterium species isolated from soil of a small paddock in Vilsendorf, Germany.</title>
        <authorList>
            <person name="Schaffert L."/>
            <person name="Ruwe M."/>
            <person name="Milse J."/>
            <person name="Hanuschka K."/>
            <person name="Ortseifen V."/>
            <person name="Droste J."/>
            <person name="Brandt D."/>
            <person name="Schlueter L."/>
            <person name="Kutter Y."/>
            <person name="Vinke S."/>
            <person name="Viehoefer P."/>
            <person name="Jacob L."/>
            <person name="Luebke N.-C."/>
            <person name="Schulte-Berndt E."/>
            <person name="Hain C."/>
            <person name="Linder M."/>
            <person name="Schmidt P."/>
            <person name="Wollenschlaeger L."/>
            <person name="Luttermann T."/>
            <person name="Thieme E."/>
            <person name="Hassa J."/>
            <person name="Haak M."/>
            <person name="Wittchen M."/>
            <person name="Mentz A."/>
            <person name="Persicke M."/>
            <person name="Busche T."/>
            <person name="Ruckert C."/>
        </authorList>
    </citation>
    <scope>NUCLEOTIDE SEQUENCE [LARGE SCALE GENOMIC DNA]</scope>
    <source>
        <strain evidence="4 5">2039</strain>
    </source>
</reference>
<dbReference type="InterPro" id="IPR055188">
    <property type="entry name" value="Choice_anch_I"/>
</dbReference>
<evidence type="ECO:0000313" key="5">
    <source>
        <dbReference type="Proteomes" id="UP000424462"/>
    </source>
</evidence>
<dbReference type="EMBL" id="CP046455">
    <property type="protein sequence ID" value="QGU07775.1"/>
    <property type="molecule type" value="Genomic_DNA"/>
</dbReference>
<feature type="chain" id="PRO_5025408096" description="Choice-of-anchor I domain-containing protein" evidence="2">
    <location>
        <begin position="27"/>
        <end position="620"/>
    </location>
</feature>
<dbReference type="SUPFAM" id="SSF51004">
    <property type="entry name" value="C-terminal (heme d1) domain of cytochrome cd1-nitrite reductase"/>
    <property type="match status" value="2"/>
</dbReference>
<keyword evidence="5" id="KW-1185">Reference proteome</keyword>
<dbReference type="InterPro" id="IPR011048">
    <property type="entry name" value="Haem_d1_sf"/>
</dbReference>
<proteinExistence type="predicted"/>
<dbReference type="PANTHER" id="PTHR46928">
    <property type="entry name" value="MESENCHYME-SPECIFIC CELL SURFACE GLYCOPROTEIN"/>
    <property type="match status" value="1"/>
</dbReference>
<sequence precursor="true">MSIRRSAIALCAAVATSLTLVTPANAVVVPNPVIDSAPGAEIAMKPIGSYDSGQFEESAAEILAYHAATEQLLVVNALSGNIDILDISDPTTPKKVGAIEAGAGNGINSVTVREDGLAVANVEPADKTDEGAMLFFNADTGEELGRVNIGGALPDMVGISADGKYAFTANEGEPAEDYSYDPEGSVTVVTLPALGTVVAPTQDDVRVADFQAFNAPGALHEDVRVFGQVGDSTTVAQNLEPEYITEIDGKAYVTLQENNAIAVVDLATAAVENIFPLGFFDLATEFGIDTSDRDGEINIRNWPLKAIPMPDAIEAYSVNGKNYLVMANEGDARDWEAYSEEARIKDLGDEDEGLPPICEDFDTGSELSIAQLQEDENLGRLNITTTLGLSGDGSCYTELYSFGARGFSIFDTEGNKVFNSGEQFEQKLAELHSTGQLIFNASHDEGWFDNRSDNKGPEPEGVALGDINGKTYAFIGLERIGGVFVYDVSDPESAEYVTYVNNRDFDVSALDEESEELVDNWAESGDLGPEGLVFIPAADSPNGKNLLAVGNEVSGTTTIFEIDSLVEDQTPGGATGFQQGSSAGPLVALAGVAALIGGVAAFFSGTIPQLQAEIQKLFTP</sequence>
<name>A0A6B8W930_9CORY</name>
<dbReference type="Gene3D" id="2.130.10.10">
    <property type="entry name" value="YVTN repeat-like/Quinoprotein amine dehydrogenase"/>
    <property type="match status" value="1"/>
</dbReference>
<feature type="domain" description="Choice-of-anchor I" evidence="3">
    <location>
        <begin position="58"/>
        <end position="562"/>
    </location>
</feature>
<dbReference type="Pfam" id="PF22494">
    <property type="entry name" value="choice_anch_I"/>
    <property type="match status" value="1"/>
</dbReference>
<protein>
    <recommendedName>
        <fullName evidence="3">Choice-of-anchor I domain-containing protein</fullName>
    </recommendedName>
</protein>